<evidence type="ECO:0000256" key="1">
    <source>
        <dbReference type="ARBA" id="ARBA00023054"/>
    </source>
</evidence>
<proteinExistence type="predicted"/>
<keyword evidence="6" id="KW-1185">Reference proteome</keyword>
<feature type="region of interest" description="Disordered" evidence="3">
    <location>
        <begin position="148"/>
        <end position="169"/>
    </location>
</feature>
<dbReference type="STRING" id="1841481.ENSSLDP00000010714"/>
<evidence type="ECO:0000259" key="4">
    <source>
        <dbReference type="Pfam" id="PF13863"/>
    </source>
</evidence>
<protein>
    <recommendedName>
        <fullName evidence="4">DUF4200 domain-containing protein</fullName>
    </recommendedName>
</protein>
<dbReference type="Pfam" id="PF13863">
    <property type="entry name" value="DUF4200"/>
    <property type="match status" value="1"/>
</dbReference>
<dbReference type="Ensembl" id="ENSSLDT00000011106.1">
    <property type="protein sequence ID" value="ENSSLDP00000010714.1"/>
    <property type="gene ID" value="ENSSLDG00000008534.1"/>
</dbReference>
<dbReference type="InterPro" id="IPR025252">
    <property type="entry name" value="DUF4200"/>
</dbReference>
<feature type="domain" description="DUF4200" evidence="4">
    <location>
        <begin position="22"/>
        <end position="133"/>
    </location>
</feature>
<evidence type="ECO:0000256" key="2">
    <source>
        <dbReference type="SAM" id="Coils"/>
    </source>
</evidence>
<accession>A0A3B4WZX3</accession>
<keyword evidence="1 2" id="KW-0175">Coiled coil</keyword>
<dbReference type="InterPro" id="IPR051147">
    <property type="entry name" value="CFAP_domain-containing"/>
</dbReference>
<dbReference type="GeneTree" id="ENSGT00940000167349"/>
<dbReference type="GO" id="GO:0005856">
    <property type="term" value="C:cytoskeleton"/>
    <property type="evidence" value="ECO:0007669"/>
    <property type="project" value="UniProtKB-ARBA"/>
</dbReference>
<sequence>MSVNEQDKIEHPPKRHLLFLAKEKAVHDIQVEMTSSKIMKLDRAMAAERRQIKCLEKKIATTEYVTEEYLQRTEKKAADAEAFYEKQQALKQEKNAVIKTLQDEIEAIKNKYANDKETLEKYKRYKSLMCKVMTSEWVNAQAEKMKKLGTNSKTTGDSSESEKQEKPQIESENVFDIVAHLSEQNMSLIDRANKESVAFAHVQRDYDNTWKKIKEIDDKQTLQINECSEELEKLKKRAFYLNRMILIHESLKTANEDAMLHALGLKVIKVYCRVVNGRPNCLTTLEMLCSIEHQVSLLLDLIEQLPEEIWEKMKKIKQNRKRQMIHEKKLRLEMERENEKRRKCDQRIVGKKKKTGTRKLRPKCVCTRTTHRNRTT</sequence>
<evidence type="ECO:0000313" key="5">
    <source>
        <dbReference type="Ensembl" id="ENSSLDP00000010714.1"/>
    </source>
</evidence>
<dbReference type="PANTHER" id="PTHR21683:SF3">
    <property type="entry name" value="CILIA AND FLAGELLA ASSOCIATED PROTEIN 100"/>
    <property type="match status" value="1"/>
</dbReference>
<dbReference type="AlphaFoldDB" id="A0A3B4WZX3"/>
<dbReference type="PANTHER" id="PTHR21683">
    <property type="entry name" value="COILED-COIL DOMAIN-CONTAINING PROTEIN 42 LIKE-2-LIKE-RELATED"/>
    <property type="match status" value="1"/>
</dbReference>
<evidence type="ECO:0000256" key="3">
    <source>
        <dbReference type="SAM" id="MobiDB-lite"/>
    </source>
</evidence>
<feature type="coiled-coil region" evidence="2">
    <location>
        <begin position="84"/>
        <end position="125"/>
    </location>
</feature>
<feature type="compositionally biased region" description="Basic and acidic residues" evidence="3">
    <location>
        <begin position="160"/>
        <end position="169"/>
    </location>
</feature>
<dbReference type="Proteomes" id="UP000261360">
    <property type="component" value="Unplaced"/>
</dbReference>
<feature type="compositionally biased region" description="Polar residues" evidence="3">
    <location>
        <begin position="149"/>
        <end position="158"/>
    </location>
</feature>
<organism evidence="5 6">
    <name type="scientific">Seriola lalandi dorsalis</name>
    <dbReference type="NCBI Taxonomy" id="1841481"/>
    <lineage>
        <taxon>Eukaryota</taxon>
        <taxon>Metazoa</taxon>
        <taxon>Chordata</taxon>
        <taxon>Craniata</taxon>
        <taxon>Vertebrata</taxon>
        <taxon>Euteleostomi</taxon>
        <taxon>Actinopterygii</taxon>
        <taxon>Neopterygii</taxon>
        <taxon>Teleostei</taxon>
        <taxon>Neoteleostei</taxon>
        <taxon>Acanthomorphata</taxon>
        <taxon>Carangaria</taxon>
        <taxon>Carangiformes</taxon>
        <taxon>Carangidae</taxon>
        <taxon>Seriola</taxon>
    </lineage>
</organism>
<reference evidence="5" key="1">
    <citation type="submission" date="2025-08" db="UniProtKB">
        <authorList>
            <consortium name="Ensembl"/>
        </authorList>
    </citation>
    <scope>IDENTIFICATION</scope>
</reference>
<evidence type="ECO:0000313" key="6">
    <source>
        <dbReference type="Proteomes" id="UP000261360"/>
    </source>
</evidence>
<reference evidence="5" key="2">
    <citation type="submission" date="2025-09" db="UniProtKB">
        <authorList>
            <consortium name="Ensembl"/>
        </authorList>
    </citation>
    <scope>IDENTIFICATION</scope>
</reference>
<name>A0A3B4WZX3_SERLL</name>